<keyword evidence="2" id="KW-1185">Reference proteome</keyword>
<dbReference type="RefSeq" id="WP_209647842.1">
    <property type="nucleotide sequence ID" value="NZ_JAGINW010000001.1"/>
</dbReference>
<reference evidence="1 2" key="1">
    <citation type="submission" date="2021-03" db="EMBL/GenBank/DDBJ databases">
        <title>Sequencing the genomes of 1000 actinobacteria strains.</title>
        <authorList>
            <person name="Klenk H.-P."/>
        </authorList>
    </citation>
    <scope>NUCLEOTIDE SEQUENCE [LARGE SCALE GENOMIC DNA]</scope>
    <source>
        <strain evidence="1 2">DSM 46670</strain>
    </source>
</reference>
<gene>
    <name evidence="1" type="ORF">JOF56_011610</name>
</gene>
<protein>
    <submittedName>
        <fullName evidence="1">Plastocyanin</fullName>
    </submittedName>
</protein>
<dbReference type="EMBL" id="JAGINW010000001">
    <property type="protein sequence ID" value="MBP2331225.1"/>
    <property type="molecule type" value="Genomic_DNA"/>
</dbReference>
<name>A0ABS4U3M6_9PSEU</name>
<organism evidence="1 2">
    <name type="scientific">Kibdelosporangium banguiense</name>
    <dbReference type="NCBI Taxonomy" id="1365924"/>
    <lineage>
        <taxon>Bacteria</taxon>
        <taxon>Bacillati</taxon>
        <taxon>Actinomycetota</taxon>
        <taxon>Actinomycetes</taxon>
        <taxon>Pseudonocardiales</taxon>
        <taxon>Pseudonocardiaceae</taxon>
        <taxon>Kibdelosporangium</taxon>
    </lineage>
</organism>
<evidence type="ECO:0000313" key="2">
    <source>
        <dbReference type="Proteomes" id="UP001519332"/>
    </source>
</evidence>
<comment type="caution">
    <text evidence="1">The sequence shown here is derived from an EMBL/GenBank/DDBJ whole genome shotgun (WGS) entry which is preliminary data.</text>
</comment>
<sequence length="112" mass="11914">MVSLLGFTGTPHKVLHEPYLGDDGVGRPKHGPAVEVAGRVEVVSRRVQLDTGRVVKLSALVFLPGTVEVAPQDRVTYTAPGLAGSGVPHKVELVDSPVWFDGKPMHHECGVT</sequence>
<accession>A0ABS4U3M6</accession>
<proteinExistence type="predicted"/>
<dbReference type="Proteomes" id="UP001519332">
    <property type="component" value="Unassembled WGS sequence"/>
</dbReference>
<evidence type="ECO:0000313" key="1">
    <source>
        <dbReference type="EMBL" id="MBP2331225.1"/>
    </source>
</evidence>